<dbReference type="Gene3D" id="1.10.630.10">
    <property type="entry name" value="Cytochrome P450"/>
    <property type="match status" value="1"/>
</dbReference>
<evidence type="ECO:0000256" key="5">
    <source>
        <dbReference type="ARBA" id="ARBA00023002"/>
    </source>
</evidence>
<evidence type="ECO:0000256" key="1">
    <source>
        <dbReference type="ARBA" id="ARBA00001971"/>
    </source>
</evidence>
<dbReference type="SUPFAM" id="SSF48264">
    <property type="entry name" value="Cytochrome P450"/>
    <property type="match status" value="1"/>
</dbReference>
<keyword evidence="6 8" id="KW-0408">Iron</keyword>
<dbReference type="PANTHER" id="PTHR24305:SF157">
    <property type="entry name" value="N-ACETYLTRYPTOPHAN 6-HYDROXYLASE IVOC-RELATED"/>
    <property type="match status" value="1"/>
</dbReference>
<gene>
    <name evidence="9" type="ORF">PG994_003472</name>
</gene>
<dbReference type="InterPro" id="IPR001128">
    <property type="entry name" value="Cyt_P450"/>
</dbReference>
<evidence type="ECO:0000256" key="7">
    <source>
        <dbReference type="ARBA" id="ARBA00023033"/>
    </source>
</evidence>
<dbReference type="PANTHER" id="PTHR24305">
    <property type="entry name" value="CYTOCHROME P450"/>
    <property type="match status" value="1"/>
</dbReference>
<dbReference type="CDD" id="cd11062">
    <property type="entry name" value="CYP58-like"/>
    <property type="match status" value="1"/>
</dbReference>
<evidence type="ECO:0000256" key="2">
    <source>
        <dbReference type="ARBA" id="ARBA00010617"/>
    </source>
</evidence>
<evidence type="ECO:0000313" key="9">
    <source>
        <dbReference type="EMBL" id="KAK8076200.1"/>
    </source>
</evidence>
<dbReference type="InterPro" id="IPR050121">
    <property type="entry name" value="Cytochrome_P450_monoxygenase"/>
</dbReference>
<dbReference type="PRINTS" id="PR00465">
    <property type="entry name" value="EP450IV"/>
</dbReference>
<evidence type="ECO:0000256" key="4">
    <source>
        <dbReference type="ARBA" id="ARBA00022723"/>
    </source>
</evidence>
<keyword evidence="5 8" id="KW-0560">Oxidoreductase</keyword>
<dbReference type="Pfam" id="PF00067">
    <property type="entry name" value="p450"/>
    <property type="match status" value="1"/>
</dbReference>
<dbReference type="InterPro" id="IPR017972">
    <property type="entry name" value="Cyt_P450_CS"/>
</dbReference>
<proteinExistence type="inferred from homology"/>
<dbReference type="InterPro" id="IPR002403">
    <property type="entry name" value="Cyt_P450_E_grp-IV"/>
</dbReference>
<evidence type="ECO:0000313" key="10">
    <source>
        <dbReference type="Proteomes" id="UP001480595"/>
    </source>
</evidence>
<evidence type="ECO:0000256" key="8">
    <source>
        <dbReference type="RuleBase" id="RU000461"/>
    </source>
</evidence>
<dbReference type="InterPro" id="IPR036396">
    <property type="entry name" value="Cyt_P450_sf"/>
</dbReference>
<name>A0ABR1VY61_9PEZI</name>
<keyword evidence="10" id="KW-1185">Reference proteome</keyword>
<comment type="caution">
    <text evidence="9">The sequence shown here is derived from an EMBL/GenBank/DDBJ whole genome shotgun (WGS) entry which is preliminary data.</text>
</comment>
<dbReference type="Proteomes" id="UP001480595">
    <property type="component" value="Unassembled WGS sequence"/>
</dbReference>
<organism evidence="9 10">
    <name type="scientific">Apiospora phragmitis</name>
    <dbReference type="NCBI Taxonomy" id="2905665"/>
    <lineage>
        <taxon>Eukaryota</taxon>
        <taxon>Fungi</taxon>
        <taxon>Dikarya</taxon>
        <taxon>Ascomycota</taxon>
        <taxon>Pezizomycotina</taxon>
        <taxon>Sordariomycetes</taxon>
        <taxon>Xylariomycetidae</taxon>
        <taxon>Amphisphaeriales</taxon>
        <taxon>Apiosporaceae</taxon>
        <taxon>Apiospora</taxon>
    </lineage>
</organism>
<dbReference type="EMBL" id="JAQQWL010000004">
    <property type="protein sequence ID" value="KAK8076200.1"/>
    <property type="molecule type" value="Genomic_DNA"/>
</dbReference>
<dbReference type="GeneID" id="92087944"/>
<evidence type="ECO:0000256" key="3">
    <source>
        <dbReference type="ARBA" id="ARBA00022617"/>
    </source>
</evidence>
<dbReference type="RefSeq" id="XP_066719159.1">
    <property type="nucleotide sequence ID" value="XM_066854881.1"/>
</dbReference>
<dbReference type="PRINTS" id="PR00385">
    <property type="entry name" value="P450"/>
</dbReference>
<dbReference type="PROSITE" id="PS00086">
    <property type="entry name" value="CYTOCHROME_P450"/>
    <property type="match status" value="1"/>
</dbReference>
<comment type="cofactor">
    <cofactor evidence="1">
        <name>heme</name>
        <dbReference type="ChEBI" id="CHEBI:30413"/>
    </cofactor>
</comment>
<reference evidence="9 10" key="1">
    <citation type="submission" date="2023-01" db="EMBL/GenBank/DDBJ databases">
        <title>Analysis of 21 Apiospora genomes using comparative genomics revels a genus with tremendous synthesis potential of carbohydrate active enzymes and secondary metabolites.</title>
        <authorList>
            <person name="Sorensen T."/>
        </authorList>
    </citation>
    <scope>NUCLEOTIDE SEQUENCE [LARGE SCALE GENOMIC DNA]</scope>
    <source>
        <strain evidence="9 10">CBS 135458</strain>
    </source>
</reference>
<keyword evidence="3 8" id="KW-0349">Heme</keyword>
<keyword evidence="7 8" id="KW-0503">Monooxygenase</keyword>
<comment type="similarity">
    <text evidence="2 8">Belongs to the cytochrome P450 family.</text>
</comment>
<evidence type="ECO:0000256" key="6">
    <source>
        <dbReference type="ARBA" id="ARBA00023004"/>
    </source>
</evidence>
<sequence length="323" mass="36176">MEGISNTVPHELHRARRQPLNHFFSKARVASQQNVIDRSLVIFCDRISKFAVAGKAVALGAAISALTRDIACEFLLDKTYAHLKREDFHVNVTNMLQSGGVVWRVTKHESQRDTRELIRVATMSSSSSYTPGTKDESPRTIVHKIVNSNLAPSEKKFERVMNDVATITGAGFETAASALRLIFYHLATVDAAKDKLKTLEQLPYLTSVIMEGMRLSPAIGSRAARIAPDRDLFYEGDDGYTMRIPAGTPVGMTTILMHTNETLYPAPLSFNPDRWMDAGARRRLEKTYAPFSRGTRICLGMHLAWAEMYLIVSEVIQHFDIKF</sequence>
<keyword evidence="4 8" id="KW-0479">Metal-binding</keyword>
<protein>
    <submittedName>
        <fullName evidence="9">Cytochrome P450</fullName>
    </submittedName>
</protein>
<accession>A0ABR1VY61</accession>